<reference evidence="8 9" key="1">
    <citation type="submission" date="2022-02" db="EMBL/GenBank/DDBJ databases">
        <authorList>
            <person name="Zhuang L."/>
        </authorList>
    </citation>
    <scope>NUCLEOTIDE SEQUENCE [LARGE SCALE GENOMIC DNA]</scope>
    <source>
        <strain evidence="8 9">C32</strain>
    </source>
</reference>
<dbReference type="InterPro" id="IPR052163">
    <property type="entry name" value="DGC-Regulatory_Protein"/>
</dbReference>
<evidence type="ECO:0000259" key="6">
    <source>
        <dbReference type="PROSITE" id="PS50839"/>
    </source>
</evidence>
<dbReference type="InterPro" id="IPR006189">
    <property type="entry name" value="CHASE_dom"/>
</dbReference>
<dbReference type="SMART" id="SM00267">
    <property type="entry name" value="GGDEF"/>
    <property type="match status" value="1"/>
</dbReference>
<dbReference type="PANTHER" id="PTHR46663:SF2">
    <property type="entry name" value="GGDEF DOMAIN-CONTAINING PROTEIN"/>
    <property type="match status" value="1"/>
</dbReference>
<proteinExistence type="predicted"/>
<comment type="subcellular location">
    <subcellularLocation>
        <location evidence="1">Membrane</location>
    </subcellularLocation>
</comment>
<dbReference type="RefSeq" id="WP_238898415.1">
    <property type="nucleotide sequence ID" value="NZ_JAKOGG010000023.1"/>
</dbReference>
<evidence type="ECO:0000313" key="8">
    <source>
        <dbReference type="EMBL" id="MCS4558599.1"/>
    </source>
</evidence>
<dbReference type="Gene3D" id="3.30.450.350">
    <property type="entry name" value="CHASE domain"/>
    <property type="match status" value="1"/>
</dbReference>
<dbReference type="InterPro" id="IPR042240">
    <property type="entry name" value="CHASE_sf"/>
</dbReference>
<keyword evidence="9" id="KW-1185">Reference proteome</keyword>
<organism evidence="8 9">
    <name type="scientific">Shewanella electrica</name>
    <dbReference type="NCBI Taxonomy" id="515560"/>
    <lineage>
        <taxon>Bacteria</taxon>
        <taxon>Pseudomonadati</taxon>
        <taxon>Pseudomonadota</taxon>
        <taxon>Gammaproteobacteria</taxon>
        <taxon>Alteromonadales</taxon>
        <taxon>Shewanellaceae</taxon>
        <taxon>Shewanella</taxon>
    </lineage>
</organism>
<sequence length="461" mass="51400">MSLTNRQKTLLWLLTALYVVLAIVIIEFVTQTFVERQMAAEKATVNDRLALVRSKLESAIFMDTYLADSLATVVTIDPKFAMDNWNTIGAKLLNKALYVRNVGIAPNNIISHTYPLKGNEKAIGFDFRSSPDQLRTVELARKLQTVYIAGPLELVQGGQAIIARYPIFADFPQNKQYWGCVSVVMDYPKLLQETGVLDIDGAHIALMKHDAANPTGKVIYGSAAIFEQADVSLSLKLPNGEWLIGATYDIDQAEHVLMTRTSIRAMGGTAALLAFIVLVLLYRHYRYVHTVSMQDELTHLPNRRMVMQLLDRLSAQAATDKRTFAVLNIDLNGFKKVNDELGHHVGDELLKHIAQLLRTYVRSNDVVARMGGDEFIVVLQRVRTTTDIAAVADKLKGKVEAQPLIWQQHQIIPSLSIGFALYDNADISIKDLLKHADGDMYSAKKRHKAAQVKDDSDASLL</sequence>
<comment type="caution">
    <text evidence="8">The sequence shown here is derived from an EMBL/GenBank/DDBJ whole genome shotgun (WGS) entry which is preliminary data.</text>
</comment>
<dbReference type="InterPro" id="IPR029787">
    <property type="entry name" value="Nucleotide_cyclase"/>
</dbReference>
<dbReference type="SMART" id="SM01079">
    <property type="entry name" value="CHASE"/>
    <property type="match status" value="1"/>
</dbReference>
<dbReference type="CDD" id="cd01949">
    <property type="entry name" value="GGDEF"/>
    <property type="match status" value="1"/>
</dbReference>
<reference evidence="9" key="2">
    <citation type="submission" date="2023-07" db="EMBL/GenBank/DDBJ databases">
        <title>Shewanella mangrovi sp. nov., an acetaldehyde- degrading bacterium isolated from mangrove sediment.</title>
        <authorList>
            <person name="Liu Y."/>
        </authorList>
    </citation>
    <scope>NUCLEOTIDE SEQUENCE [LARGE SCALE GENOMIC DNA]</scope>
    <source>
        <strain evidence="9">C32</strain>
    </source>
</reference>
<dbReference type="EMBL" id="JAKOGG010000023">
    <property type="protein sequence ID" value="MCS4558599.1"/>
    <property type="molecule type" value="Genomic_DNA"/>
</dbReference>
<feature type="domain" description="CHASE" evidence="6">
    <location>
        <begin position="106"/>
        <end position="245"/>
    </location>
</feature>
<dbReference type="Pfam" id="PF03924">
    <property type="entry name" value="CHASE"/>
    <property type="match status" value="1"/>
</dbReference>
<dbReference type="NCBIfam" id="TIGR00254">
    <property type="entry name" value="GGDEF"/>
    <property type="match status" value="1"/>
</dbReference>
<protein>
    <submittedName>
        <fullName evidence="8">Sensor domain-containing diguanylate cyclase</fullName>
    </submittedName>
</protein>
<evidence type="ECO:0000256" key="4">
    <source>
        <dbReference type="ARBA" id="ARBA00023136"/>
    </source>
</evidence>
<dbReference type="PANTHER" id="PTHR46663">
    <property type="entry name" value="DIGUANYLATE CYCLASE DGCT-RELATED"/>
    <property type="match status" value="1"/>
</dbReference>
<evidence type="ECO:0000256" key="3">
    <source>
        <dbReference type="ARBA" id="ARBA00022989"/>
    </source>
</evidence>
<name>A0ABT2FQI1_9GAMM</name>
<evidence type="ECO:0000259" key="7">
    <source>
        <dbReference type="PROSITE" id="PS50887"/>
    </source>
</evidence>
<dbReference type="PROSITE" id="PS50839">
    <property type="entry name" value="CHASE"/>
    <property type="match status" value="1"/>
</dbReference>
<evidence type="ECO:0000313" key="9">
    <source>
        <dbReference type="Proteomes" id="UP001201549"/>
    </source>
</evidence>
<evidence type="ECO:0000256" key="5">
    <source>
        <dbReference type="SAM" id="Phobius"/>
    </source>
</evidence>
<dbReference type="PROSITE" id="PS50887">
    <property type="entry name" value="GGDEF"/>
    <property type="match status" value="1"/>
</dbReference>
<dbReference type="InterPro" id="IPR000160">
    <property type="entry name" value="GGDEF_dom"/>
</dbReference>
<dbReference type="InterPro" id="IPR043128">
    <property type="entry name" value="Rev_trsase/Diguanyl_cyclase"/>
</dbReference>
<dbReference type="Gene3D" id="3.30.70.270">
    <property type="match status" value="1"/>
</dbReference>
<evidence type="ECO:0000256" key="2">
    <source>
        <dbReference type="ARBA" id="ARBA00022692"/>
    </source>
</evidence>
<evidence type="ECO:0000256" key="1">
    <source>
        <dbReference type="ARBA" id="ARBA00004370"/>
    </source>
</evidence>
<feature type="transmembrane region" description="Helical" evidence="5">
    <location>
        <begin position="263"/>
        <end position="282"/>
    </location>
</feature>
<accession>A0ABT2FQI1</accession>
<dbReference type="Proteomes" id="UP001201549">
    <property type="component" value="Unassembled WGS sequence"/>
</dbReference>
<dbReference type="Pfam" id="PF00990">
    <property type="entry name" value="GGDEF"/>
    <property type="match status" value="1"/>
</dbReference>
<dbReference type="SUPFAM" id="SSF55073">
    <property type="entry name" value="Nucleotide cyclase"/>
    <property type="match status" value="1"/>
</dbReference>
<keyword evidence="2 5" id="KW-0812">Transmembrane</keyword>
<keyword evidence="4 5" id="KW-0472">Membrane</keyword>
<gene>
    <name evidence="8" type="ORF">L9G74_19355</name>
</gene>
<keyword evidence="3 5" id="KW-1133">Transmembrane helix</keyword>
<feature type="domain" description="GGDEF" evidence="7">
    <location>
        <begin position="322"/>
        <end position="454"/>
    </location>
</feature>